<feature type="non-terminal residue" evidence="1">
    <location>
        <position position="1"/>
    </location>
</feature>
<dbReference type="GO" id="GO:0016301">
    <property type="term" value="F:kinase activity"/>
    <property type="evidence" value="ECO:0007669"/>
    <property type="project" value="UniProtKB-KW"/>
</dbReference>
<evidence type="ECO:0000313" key="1">
    <source>
        <dbReference type="EMBL" id="PNX85672.1"/>
    </source>
</evidence>
<dbReference type="STRING" id="57577.A0A2K3M4F5"/>
<sequence length="240" mass="28410">DLPLHGRRFTWCRVGGSSMSSIDRFLISEFWSTEWPSSKQWCLDKEISDHCPIMLCESTQNWGPKSFRMLTCWKEIEGYHNFVKEHWKELQVEGWGIIHWQKSRVKGDANTKYFLGCINKRRRNNEILTLEMNDRKLYEVNEIKDAIVDHFQRHFASRGNRPVPANVEFKTISNADQENLTREFSEEEVRKAVWECESSKSPGPDGVSFEFVKEFWDEVKDDFYRVVAEFHSNGDFQDPI</sequence>
<dbReference type="Proteomes" id="UP000236291">
    <property type="component" value="Unassembled WGS sequence"/>
</dbReference>
<proteinExistence type="predicted"/>
<organism evidence="1 2">
    <name type="scientific">Trifolium pratense</name>
    <name type="common">Red clover</name>
    <dbReference type="NCBI Taxonomy" id="57577"/>
    <lineage>
        <taxon>Eukaryota</taxon>
        <taxon>Viridiplantae</taxon>
        <taxon>Streptophyta</taxon>
        <taxon>Embryophyta</taxon>
        <taxon>Tracheophyta</taxon>
        <taxon>Spermatophyta</taxon>
        <taxon>Magnoliopsida</taxon>
        <taxon>eudicotyledons</taxon>
        <taxon>Gunneridae</taxon>
        <taxon>Pentapetalae</taxon>
        <taxon>rosids</taxon>
        <taxon>fabids</taxon>
        <taxon>Fabales</taxon>
        <taxon>Fabaceae</taxon>
        <taxon>Papilionoideae</taxon>
        <taxon>50 kb inversion clade</taxon>
        <taxon>NPAAA clade</taxon>
        <taxon>Hologalegina</taxon>
        <taxon>IRL clade</taxon>
        <taxon>Trifolieae</taxon>
        <taxon>Trifolium</taxon>
    </lineage>
</organism>
<dbReference type="EMBL" id="ASHM01049327">
    <property type="protein sequence ID" value="PNX85672.1"/>
    <property type="molecule type" value="Genomic_DNA"/>
</dbReference>
<dbReference type="Gene3D" id="3.60.10.10">
    <property type="entry name" value="Endonuclease/exonuclease/phosphatase"/>
    <property type="match status" value="1"/>
</dbReference>
<reference evidence="1 2" key="2">
    <citation type="journal article" date="2017" name="Front. Plant Sci.">
        <title>Gene Classification and Mining of Molecular Markers Useful in Red Clover (Trifolium pratense) Breeding.</title>
        <authorList>
            <person name="Istvanek J."/>
            <person name="Dluhosova J."/>
            <person name="Dluhos P."/>
            <person name="Patkova L."/>
            <person name="Nedelnik J."/>
            <person name="Repkova J."/>
        </authorList>
    </citation>
    <scope>NUCLEOTIDE SEQUENCE [LARGE SCALE GENOMIC DNA]</scope>
    <source>
        <strain evidence="2">cv. Tatra</strain>
        <tissue evidence="1">Young leaves</tissue>
    </source>
</reference>
<dbReference type="AlphaFoldDB" id="A0A2K3M4F5"/>
<name>A0A2K3M4F5_TRIPR</name>
<dbReference type="PANTHER" id="PTHR33710:SF64">
    <property type="entry name" value="ENDONUCLEASE_EXONUCLEASE_PHOSPHATASE DOMAIN-CONTAINING PROTEIN"/>
    <property type="match status" value="1"/>
</dbReference>
<dbReference type="SUPFAM" id="SSF56219">
    <property type="entry name" value="DNase I-like"/>
    <property type="match status" value="1"/>
</dbReference>
<dbReference type="PANTHER" id="PTHR33710">
    <property type="entry name" value="BNAC02G09200D PROTEIN"/>
    <property type="match status" value="1"/>
</dbReference>
<evidence type="ECO:0000313" key="2">
    <source>
        <dbReference type="Proteomes" id="UP000236291"/>
    </source>
</evidence>
<accession>A0A2K3M4F5</accession>
<keyword evidence="1" id="KW-0418">Kinase</keyword>
<comment type="caution">
    <text evidence="1">The sequence shown here is derived from an EMBL/GenBank/DDBJ whole genome shotgun (WGS) entry which is preliminary data.</text>
</comment>
<reference evidence="1 2" key="1">
    <citation type="journal article" date="2014" name="Am. J. Bot.">
        <title>Genome assembly and annotation for red clover (Trifolium pratense; Fabaceae).</title>
        <authorList>
            <person name="Istvanek J."/>
            <person name="Jaros M."/>
            <person name="Krenek A."/>
            <person name="Repkova J."/>
        </authorList>
    </citation>
    <scope>NUCLEOTIDE SEQUENCE [LARGE SCALE GENOMIC DNA]</scope>
    <source>
        <strain evidence="2">cv. Tatra</strain>
        <tissue evidence="1">Young leaves</tissue>
    </source>
</reference>
<dbReference type="InterPro" id="IPR036691">
    <property type="entry name" value="Endo/exonu/phosph_ase_sf"/>
</dbReference>
<keyword evidence="1" id="KW-0675">Receptor</keyword>
<keyword evidence="1" id="KW-0808">Transferase</keyword>
<protein>
    <submittedName>
        <fullName evidence="1">Cysteine-rich receptor-like protein kinase</fullName>
    </submittedName>
</protein>
<gene>
    <name evidence="1" type="ORF">L195_g041743</name>
</gene>